<dbReference type="Proteomes" id="UP000031967">
    <property type="component" value="Unassembled WGS sequence"/>
</dbReference>
<comment type="caution">
    <text evidence="1">The sequence shown here is derived from an EMBL/GenBank/DDBJ whole genome shotgun (WGS) entry which is preliminary data.</text>
</comment>
<evidence type="ECO:0000313" key="2">
    <source>
        <dbReference type="Proteomes" id="UP000031967"/>
    </source>
</evidence>
<proteinExistence type="predicted"/>
<protein>
    <submittedName>
        <fullName evidence="1">Uncharacterized protein</fullName>
    </submittedName>
</protein>
<reference evidence="1 2" key="1">
    <citation type="submission" date="2014-12" db="EMBL/GenBank/DDBJ databases">
        <title>Draft genome sequence of Paenibacillus kamchatkensis strain B-2647.</title>
        <authorList>
            <person name="Karlyshev A.V."/>
            <person name="Kudryashova E.B."/>
        </authorList>
    </citation>
    <scope>NUCLEOTIDE SEQUENCE [LARGE SCALE GENOMIC DNA]</scope>
    <source>
        <strain evidence="1 2">VKM B-2647</strain>
    </source>
</reference>
<evidence type="ECO:0000313" key="1">
    <source>
        <dbReference type="EMBL" id="KIL42100.1"/>
    </source>
</evidence>
<gene>
    <name evidence="1" type="ORF">SD70_02650</name>
</gene>
<accession>A0ABR5ANJ1</accession>
<dbReference type="EMBL" id="JXAK01000003">
    <property type="protein sequence ID" value="KIL42100.1"/>
    <property type="molecule type" value="Genomic_DNA"/>
</dbReference>
<organism evidence="1 2">
    <name type="scientific">Gordoniibacillus kamchatkensis</name>
    <dbReference type="NCBI Taxonomy" id="1590651"/>
    <lineage>
        <taxon>Bacteria</taxon>
        <taxon>Bacillati</taxon>
        <taxon>Bacillota</taxon>
        <taxon>Bacilli</taxon>
        <taxon>Bacillales</taxon>
        <taxon>Paenibacillaceae</taxon>
        <taxon>Gordoniibacillus</taxon>
    </lineage>
</organism>
<sequence>MKTAKVKFIREIEALRQGVDTDDESRDMSLTVCECMKCHWTFIGDCERQGYGFTDQGVQVPNFCPMCGSKFDDDLLE</sequence>
<name>A0ABR5ANJ1_9BACL</name>
<keyword evidence="2" id="KW-1185">Reference proteome</keyword>
<dbReference type="RefSeq" id="WP_041045404.1">
    <property type="nucleotide sequence ID" value="NZ_JXAK01000003.1"/>
</dbReference>